<evidence type="ECO:0000256" key="1">
    <source>
        <dbReference type="ARBA" id="ARBA00022512"/>
    </source>
</evidence>
<dbReference type="InterPro" id="IPR008263">
    <property type="entry name" value="GH16_AS"/>
</dbReference>
<keyword evidence="5 9" id="KW-0378">Hydrolase</keyword>
<keyword evidence="6" id="KW-1015">Disulfide bond</keyword>
<feature type="chain" id="PRO_5045007272" description="Xyloglucan endotransglucosylase/hydrolase" evidence="9">
    <location>
        <begin position="26"/>
        <end position="291"/>
    </location>
</feature>
<evidence type="ECO:0000313" key="12">
    <source>
        <dbReference type="Proteomes" id="UP001642487"/>
    </source>
</evidence>
<reference evidence="11 12" key="1">
    <citation type="submission" date="2024-03" db="EMBL/GenBank/DDBJ databases">
        <authorList>
            <person name="Gkanogiannis A."/>
            <person name="Becerra Lopez-Lavalle L."/>
        </authorList>
    </citation>
    <scope>NUCLEOTIDE SEQUENCE [LARGE SCALE GENOMIC DNA]</scope>
</reference>
<dbReference type="Pfam" id="PF06955">
    <property type="entry name" value="XET_C"/>
    <property type="match status" value="1"/>
</dbReference>
<dbReference type="InterPro" id="IPR010713">
    <property type="entry name" value="XET_C"/>
</dbReference>
<dbReference type="PROSITE" id="PS01034">
    <property type="entry name" value="GH16_1"/>
    <property type="match status" value="1"/>
</dbReference>
<feature type="domain" description="GH16" evidence="10">
    <location>
        <begin position="22"/>
        <end position="216"/>
    </location>
</feature>
<keyword evidence="4 9" id="KW-0808">Transferase</keyword>
<sequence>MFSSHQASTTLVLSLFMASVMATAAGNFLQEVDITWGGPRAKIHDGGRQLTLTLDKDSGSGFQSKNEYLFGRFDMQIKLVPGNSAGTVTTFYLSSQGPGHDEIDFEFLGNSSGDPYTLHTNVYSQGKGNREQQFHLWFDPTKTFHTYSIDWNPQSIKFLVDNIPIRVFRNWETIGTSYPKSQPMKVYSSLWNADDWATRGGLVKTDWTQAPFTALYRNINVNACLASSASSSCGSQFTNSMQSGQNDQGLDAKGRNRLRWVHSKYMIYNYCTDFKRFPQGVPAECKRSRFL</sequence>
<evidence type="ECO:0000313" key="11">
    <source>
        <dbReference type="EMBL" id="CAK9308552.1"/>
    </source>
</evidence>
<keyword evidence="2 9" id="KW-0052">Apoplast</keyword>
<keyword evidence="9" id="KW-0732">Signal</keyword>
<proteinExistence type="inferred from homology"/>
<dbReference type="CDD" id="cd02176">
    <property type="entry name" value="GH16_XET"/>
    <property type="match status" value="1"/>
</dbReference>
<evidence type="ECO:0000256" key="5">
    <source>
        <dbReference type="ARBA" id="ARBA00022801"/>
    </source>
</evidence>
<keyword evidence="9" id="KW-0961">Cell wall biogenesis/degradation</keyword>
<dbReference type="InterPro" id="IPR000757">
    <property type="entry name" value="Beta-glucanase-like"/>
</dbReference>
<evidence type="ECO:0000256" key="4">
    <source>
        <dbReference type="ARBA" id="ARBA00022679"/>
    </source>
</evidence>
<evidence type="ECO:0000256" key="2">
    <source>
        <dbReference type="ARBA" id="ARBA00022523"/>
    </source>
</evidence>
<comment type="subcellular location">
    <subcellularLocation>
        <location evidence="9">Secreted</location>
        <location evidence="9">Cell wall</location>
    </subcellularLocation>
    <subcellularLocation>
        <location evidence="9">Secreted</location>
        <location evidence="9">Extracellular space</location>
        <location evidence="9">Apoplast</location>
    </subcellularLocation>
</comment>
<dbReference type="InterPro" id="IPR013320">
    <property type="entry name" value="ConA-like_dom_sf"/>
</dbReference>
<dbReference type="Pfam" id="PF00722">
    <property type="entry name" value="Glyco_hydro_16"/>
    <property type="match status" value="1"/>
</dbReference>
<dbReference type="InterPro" id="IPR008264">
    <property type="entry name" value="Beta_glucanase"/>
</dbReference>
<keyword evidence="3 9" id="KW-0964">Secreted</keyword>
<keyword evidence="8 9" id="KW-0326">Glycosidase</keyword>
<keyword evidence="1 9" id="KW-0134">Cell wall</keyword>
<keyword evidence="7" id="KW-0325">Glycoprotein</keyword>
<dbReference type="InterPro" id="IPR044791">
    <property type="entry name" value="Beta-glucanase/XTH"/>
</dbReference>
<dbReference type="PROSITE" id="PS51762">
    <property type="entry name" value="GH16_2"/>
    <property type="match status" value="1"/>
</dbReference>
<evidence type="ECO:0000256" key="7">
    <source>
        <dbReference type="ARBA" id="ARBA00023180"/>
    </source>
</evidence>
<organism evidence="11 12">
    <name type="scientific">Citrullus colocynthis</name>
    <name type="common">colocynth</name>
    <dbReference type="NCBI Taxonomy" id="252529"/>
    <lineage>
        <taxon>Eukaryota</taxon>
        <taxon>Viridiplantae</taxon>
        <taxon>Streptophyta</taxon>
        <taxon>Embryophyta</taxon>
        <taxon>Tracheophyta</taxon>
        <taxon>Spermatophyta</taxon>
        <taxon>Magnoliopsida</taxon>
        <taxon>eudicotyledons</taxon>
        <taxon>Gunneridae</taxon>
        <taxon>Pentapetalae</taxon>
        <taxon>rosids</taxon>
        <taxon>fabids</taxon>
        <taxon>Cucurbitales</taxon>
        <taxon>Cucurbitaceae</taxon>
        <taxon>Benincaseae</taxon>
        <taxon>Citrullus</taxon>
    </lineage>
</organism>
<dbReference type="InterPro" id="IPR016455">
    <property type="entry name" value="XTH"/>
</dbReference>
<dbReference type="Proteomes" id="UP001642487">
    <property type="component" value="Chromosome 1"/>
</dbReference>
<protein>
    <recommendedName>
        <fullName evidence="9">Xyloglucan endotransglucosylase/hydrolase</fullName>
        <ecNumber evidence="9">2.4.1.207</ecNumber>
    </recommendedName>
</protein>
<accession>A0ABP0XK43</accession>
<evidence type="ECO:0000256" key="9">
    <source>
        <dbReference type="RuleBase" id="RU361120"/>
    </source>
</evidence>
<evidence type="ECO:0000256" key="8">
    <source>
        <dbReference type="ARBA" id="ARBA00023295"/>
    </source>
</evidence>
<dbReference type="PIRSF" id="PIRSF005604">
    <property type="entry name" value="XET"/>
    <property type="match status" value="1"/>
</dbReference>
<dbReference type="PRINTS" id="PR00737">
    <property type="entry name" value="GLHYDRLASE16"/>
</dbReference>
<evidence type="ECO:0000256" key="6">
    <source>
        <dbReference type="ARBA" id="ARBA00023157"/>
    </source>
</evidence>
<comment type="PTM">
    <text evidence="9">Contains at least one intrachain disulfide bond essential for its enzymatic activity.</text>
</comment>
<evidence type="ECO:0000259" key="10">
    <source>
        <dbReference type="PROSITE" id="PS51762"/>
    </source>
</evidence>
<dbReference type="PANTHER" id="PTHR31062">
    <property type="entry name" value="XYLOGLUCAN ENDOTRANSGLUCOSYLASE/HYDROLASE PROTEIN 8-RELATED"/>
    <property type="match status" value="1"/>
</dbReference>
<evidence type="ECO:0000256" key="3">
    <source>
        <dbReference type="ARBA" id="ARBA00022525"/>
    </source>
</evidence>
<dbReference type="EMBL" id="OZ021735">
    <property type="protein sequence ID" value="CAK9308552.1"/>
    <property type="molecule type" value="Genomic_DNA"/>
</dbReference>
<dbReference type="Gene3D" id="2.60.120.200">
    <property type="match status" value="1"/>
</dbReference>
<dbReference type="SUPFAM" id="SSF49899">
    <property type="entry name" value="Concanavalin A-like lectins/glucanases"/>
    <property type="match status" value="1"/>
</dbReference>
<keyword evidence="12" id="KW-1185">Reference proteome</keyword>
<comment type="function">
    <text evidence="9">Catalyzes xyloglucan endohydrolysis (XEH) and/or endotransglycosylation (XET). Cleaves and religates xyloglucan polymers, an essential constituent of the primary cell wall, and thereby participates in cell wall construction of growing tissues.</text>
</comment>
<name>A0ABP0XK43_9ROSI</name>
<dbReference type="EC" id="2.4.1.207" evidence="9"/>
<comment type="similarity">
    <text evidence="9">Belongs to the glycosyl hydrolase 16 family.</text>
</comment>
<feature type="signal peptide" evidence="9">
    <location>
        <begin position="1"/>
        <end position="25"/>
    </location>
</feature>
<gene>
    <name evidence="11" type="ORF">CITCOLO1_LOCUS61</name>
</gene>